<proteinExistence type="predicted"/>
<dbReference type="PANTHER" id="PTHR37610:SF40">
    <property type="entry name" value="OS01G0909600 PROTEIN"/>
    <property type="match status" value="1"/>
</dbReference>
<dbReference type="EMBL" id="JAIWQS010000006">
    <property type="protein sequence ID" value="KAJ8761833.1"/>
    <property type="molecule type" value="Genomic_DNA"/>
</dbReference>
<dbReference type="Proteomes" id="UP001159364">
    <property type="component" value="Linkage Group LG06"/>
</dbReference>
<gene>
    <name evidence="2" type="ORF">K2173_004682</name>
</gene>
<organism evidence="2 3">
    <name type="scientific">Erythroxylum novogranatense</name>
    <dbReference type="NCBI Taxonomy" id="1862640"/>
    <lineage>
        <taxon>Eukaryota</taxon>
        <taxon>Viridiplantae</taxon>
        <taxon>Streptophyta</taxon>
        <taxon>Embryophyta</taxon>
        <taxon>Tracheophyta</taxon>
        <taxon>Spermatophyta</taxon>
        <taxon>Magnoliopsida</taxon>
        <taxon>eudicotyledons</taxon>
        <taxon>Gunneridae</taxon>
        <taxon>Pentapetalae</taxon>
        <taxon>rosids</taxon>
        <taxon>fabids</taxon>
        <taxon>Malpighiales</taxon>
        <taxon>Erythroxylaceae</taxon>
        <taxon>Erythroxylum</taxon>
    </lineage>
</organism>
<accession>A0AAV8T5I7</accession>
<comment type="caution">
    <text evidence="2">The sequence shown here is derived from an EMBL/GenBank/DDBJ whole genome shotgun (WGS) entry which is preliminary data.</text>
</comment>
<evidence type="ECO:0000313" key="2">
    <source>
        <dbReference type="EMBL" id="KAJ8761833.1"/>
    </source>
</evidence>
<dbReference type="AlphaFoldDB" id="A0AAV8T5I7"/>
<dbReference type="PANTHER" id="PTHR37610">
    <property type="entry name" value="CCHC-TYPE DOMAIN-CONTAINING PROTEIN"/>
    <property type="match status" value="1"/>
</dbReference>
<dbReference type="Pfam" id="PF14244">
    <property type="entry name" value="Retrotran_gag_3"/>
    <property type="match status" value="1"/>
</dbReference>
<reference evidence="2 3" key="1">
    <citation type="submission" date="2021-09" db="EMBL/GenBank/DDBJ databases">
        <title>Genomic insights and catalytic innovation underlie evolution of tropane alkaloids biosynthesis.</title>
        <authorList>
            <person name="Wang Y.-J."/>
            <person name="Tian T."/>
            <person name="Huang J.-P."/>
            <person name="Huang S.-X."/>
        </authorList>
    </citation>
    <scope>NUCLEOTIDE SEQUENCE [LARGE SCALE GENOMIC DNA]</scope>
    <source>
        <strain evidence="2">KIB-2018</strain>
        <tissue evidence="2">Leaf</tissue>
    </source>
</reference>
<name>A0AAV8T5I7_9ROSI</name>
<sequence>MVDGVGARSSFGSVAGEENPLFLQTLDHPGMVLVTTPLNGNNYLSWSRAMRIALGAKLKLDFVTGKCVKPREDSPDYDRWCQVDFMVTSWLLNAISKDIIESFLYASSATDLWRDLERRYGECNRPLLYQLKREISSISQGDLSISRYFTKLKRLWDELNCLAPIPQCSCGALQQCSCGSIRQLIEFGDNDILVQFLMGLNDDYDAVRSQILVMDPLPHVDRAYSMIIRVEK</sequence>
<keyword evidence="3" id="KW-1185">Reference proteome</keyword>
<dbReference type="InterPro" id="IPR029472">
    <property type="entry name" value="Copia-like_N"/>
</dbReference>
<evidence type="ECO:0000313" key="3">
    <source>
        <dbReference type="Proteomes" id="UP001159364"/>
    </source>
</evidence>
<protein>
    <recommendedName>
        <fullName evidence="1">Retrotransposon Copia-like N-terminal domain-containing protein</fullName>
    </recommendedName>
</protein>
<feature type="domain" description="Retrotransposon Copia-like N-terminal" evidence="1">
    <location>
        <begin position="26"/>
        <end position="70"/>
    </location>
</feature>
<evidence type="ECO:0000259" key="1">
    <source>
        <dbReference type="Pfam" id="PF14244"/>
    </source>
</evidence>